<evidence type="ECO:0000313" key="2">
    <source>
        <dbReference type="Proteomes" id="UP001396334"/>
    </source>
</evidence>
<name>A0ABR2TFY9_9ROSI</name>
<protein>
    <submittedName>
        <fullName evidence="1">Uncharacterized protein</fullName>
    </submittedName>
</protein>
<dbReference type="PANTHER" id="PTHR32387:SF3">
    <property type="entry name" value="ATP_DNA BINDING PROTEIN"/>
    <property type="match status" value="1"/>
</dbReference>
<keyword evidence="2" id="KW-1185">Reference proteome</keyword>
<comment type="caution">
    <text evidence="1">The sequence shown here is derived from an EMBL/GenBank/DDBJ whole genome shotgun (WGS) entry which is preliminary data.</text>
</comment>
<dbReference type="InterPro" id="IPR036890">
    <property type="entry name" value="HATPase_C_sf"/>
</dbReference>
<dbReference type="EMBL" id="JBBPBN010000006">
    <property type="protein sequence ID" value="KAK9036393.1"/>
    <property type="molecule type" value="Genomic_DNA"/>
</dbReference>
<dbReference type="SUPFAM" id="SSF55874">
    <property type="entry name" value="ATPase domain of HSP90 chaperone/DNA topoisomerase II/histidine kinase"/>
    <property type="match status" value="1"/>
</dbReference>
<organism evidence="1 2">
    <name type="scientific">Hibiscus sabdariffa</name>
    <name type="common">roselle</name>
    <dbReference type="NCBI Taxonomy" id="183260"/>
    <lineage>
        <taxon>Eukaryota</taxon>
        <taxon>Viridiplantae</taxon>
        <taxon>Streptophyta</taxon>
        <taxon>Embryophyta</taxon>
        <taxon>Tracheophyta</taxon>
        <taxon>Spermatophyta</taxon>
        <taxon>Magnoliopsida</taxon>
        <taxon>eudicotyledons</taxon>
        <taxon>Gunneridae</taxon>
        <taxon>Pentapetalae</taxon>
        <taxon>rosids</taxon>
        <taxon>malvids</taxon>
        <taxon>Malvales</taxon>
        <taxon>Malvaceae</taxon>
        <taxon>Malvoideae</taxon>
        <taxon>Hibiscus</taxon>
    </lineage>
</organism>
<gene>
    <name evidence="1" type="ORF">V6N11_078396</name>
</gene>
<dbReference type="InterPro" id="IPR052957">
    <property type="entry name" value="Auxin_embryo_med"/>
</dbReference>
<sequence length="99" mass="11038">MRHGCIGEKGIGFKSVFLISAQPYIFSNGYQIRFNEAPCPQCSLGYIVPEWIDENPTLDDISKVYGSCSVLPTTIIVLPLKTDKVKPVKQQLSSVSKRF</sequence>
<proteinExistence type="predicted"/>
<accession>A0ABR2TFY9</accession>
<evidence type="ECO:0000313" key="1">
    <source>
        <dbReference type="EMBL" id="KAK9036393.1"/>
    </source>
</evidence>
<dbReference type="PANTHER" id="PTHR32387">
    <property type="entry name" value="WU:FJ29H11"/>
    <property type="match status" value="1"/>
</dbReference>
<reference evidence="1 2" key="1">
    <citation type="journal article" date="2024" name="G3 (Bethesda)">
        <title>Genome assembly of Hibiscus sabdariffa L. provides insights into metabolisms of medicinal natural products.</title>
        <authorList>
            <person name="Kim T."/>
        </authorList>
    </citation>
    <scope>NUCLEOTIDE SEQUENCE [LARGE SCALE GENOMIC DNA]</scope>
    <source>
        <strain evidence="1">TK-2024</strain>
        <tissue evidence="1">Old leaves</tissue>
    </source>
</reference>
<dbReference type="Proteomes" id="UP001396334">
    <property type="component" value="Unassembled WGS sequence"/>
</dbReference>